<feature type="region of interest" description="Disordered" evidence="1">
    <location>
        <begin position="1"/>
        <end position="213"/>
    </location>
</feature>
<organism evidence="2 3">
    <name type="scientific">Roridomyces roridus</name>
    <dbReference type="NCBI Taxonomy" id="1738132"/>
    <lineage>
        <taxon>Eukaryota</taxon>
        <taxon>Fungi</taxon>
        <taxon>Dikarya</taxon>
        <taxon>Basidiomycota</taxon>
        <taxon>Agaricomycotina</taxon>
        <taxon>Agaricomycetes</taxon>
        <taxon>Agaricomycetidae</taxon>
        <taxon>Agaricales</taxon>
        <taxon>Marasmiineae</taxon>
        <taxon>Mycenaceae</taxon>
        <taxon>Roridomyces</taxon>
    </lineage>
</organism>
<evidence type="ECO:0000256" key="1">
    <source>
        <dbReference type="SAM" id="MobiDB-lite"/>
    </source>
</evidence>
<reference evidence="2" key="1">
    <citation type="submission" date="2023-03" db="EMBL/GenBank/DDBJ databases">
        <title>Massive genome expansion in bonnet fungi (Mycena s.s.) driven by repeated elements and novel gene families across ecological guilds.</title>
        <authorList>
            <consortium name="Lawrence Berkeley National Laboratory"/>
            <person name="Harder C.B."/>
            <person name="Miyauchi S."/>
            <person name="Viragh M."/>
            <person name="Kuo A."/>
            <person name="Thoen E."/>
            <person name="Andreopoulos B."/>
            <person name="Lu D."/>
            <person name="Skrede I."/>
            <person name="Drula E."/>
            <person name="Henrissat B."/>
            <person name="Morin E."/>
            <person name="Kohler A."/>
            <person name="Barry K."/>
            <person name="LaButti K."/>
            <person name="Morin E."/>
            <person name="Salamov A."/>
            <person name="Lipzen A."/>
            <person name="Mereny Z."/>
            <person name="Hegedus B."/>
            <person name="Baldrian P."/>
            <person name="Stursova M."/>
            <person name="Weitz H."/>
            <person name="Taylor A."/>
            <person name="Grigoriev I.V."/>
            <person name="Nagy L.G."/>
            <person name="Martin F."/>
            <person name="Kauserud H."/>
        </authorList>
    </citation>
    <scope>NUCLEOTIDE SEQUENCE</scope>
    <source>
        <strain evidence="2">9284</strain>
    </source>
</reference>
<evidence type="ECO:0000313" key="2">
    <source>
        <dbReference type="EMBL" id="KAJ7625682.1"/>
    </source>
</evidence>
<feature type="region of interest" description="Disordered" evidence="1">
    <location>
        <begin position="237"/>
        <end position="286"/>
    </location>
</feature>
<gene>
    <name evidence="2" type="ORF">FB45DRAFT_70642</name>
</gene>
<dbReference type="Proteomes" id="UP001221142">
    <property type="component" value="Unassembled WGS sequence"/>
</dbReference>
<comment type="caution">
    <text evidence="2">The sequence shown here is derived from an EMBL/GenBank/DDBJ whole genome shotgun (WGS) entry which is preliminary data.</text>
</comment>
<evidence type="ECO:0000313" key="3">
    <source>
        <dbReference type="Proteomes" id="UP001221142"/>
    </source>
</evidence>
<feature type="compositionally biased region" description="Low complexity" evidence="1">
    <location>
        <begin position="117"/>
        <end position="126"/>
    </location>
</feature>
<accession>A0AAD7BMQ0</accession>
<dbReference type="EMBL" id="JARKIF010000012">
    <property type="protein sequence ID" value="KAJ7625682.1"/>
    <property type="molecule type" value="Genomic_DNA"/>
</dbReference>
<feature type="compositionally biased region" description="Low complexity" evidence="1">
    <location>
        <begin position="72"/>
        <end position="82"/>
    </location>
</feature>
<feature type="compositionally biased region" description="Pro residues" evidence="1">
    <location>
        <begin position="62"/>
        <end position="71"/>
    </location>
</feature>
<feature type="compositionally biased region" description="Pro residues" evidence="1">
    <location>
        <begin position="83"/>
        <end position="92"/>
    </location>
</feature>
<feature type="compositionally biased region" description="Polar residues" evidence="1">
    <location>
        <begin position="127"/>
        <end position="211"/>
    </location>
</feature>
<protein>
    <submittedName>
        <fullName evidence="2">Uncharacterized protein</fullName>
    </submittedName>
</protein>
<feature type="compositionally biased region" description="Polar residues" evidence="1">
    <location>
        <begin position="100"/>
        <end position="110"/>
    </location>
</feature>
<feature type="compositionally biased region" description="Low complexity" evidence="1">
    <location>
        <begin position="38"/>
        <end position="61"/>
    </location>
</feature>
<feature type="compositionally biased region" description="Basic residues" evidence="1">
    <location>
        <begin position="264"/>
        <end position="278"/>
    </location>
</feature>
<dbReference type="AlphaFoldDB" id="A0AAD7BMQ0"/>
<feature type="compositionally biased region" description="Pro residues" evidence="1">
    <location>
        <begin position="12"/>
        <end position="22"/>
    </location>
</feature>
<sequence>MGQHISQVFAPGHPPTIVPPVGAPGFGAGKPPTIPHLPTTKQNSNPTNQNTPPPHTSTTPTPDAPNPPPDPTSTTAATEASPPADPSPPGNSIPPADSIVPTSTLITGGATSVAPLSAADSSAASDGNTESSQIPLLNEPQSSRGSTSNGAGDSGTTAPLSPFPTGTQTTTLSDGIVTTETQYGTPSGASTTPIPSIQSASSKPHVNTTAISRGRARPFVTTLPRLRWLSFVQAPPTPTLTDANGSGRTKRSLRPVRPSGSCSSHRRVGPASTTRRRGTSNSMARGPRIMATRILSDLIKAWVDSECAGRRWCG</sequence>
<proteinExistence type="predicted"/>
<keyword evidence="3" id="KW-1185">Reference proteome</keyword>
<name>A0AAD7BMQ0_9AGAR</name>